<feature type="compositionally biased region" description="Polar residues" evidence="12">
    <location>
        <begin position="262"/>
        <end position="288"/>
    </location>
</feature>
<keyword evidence="8 10" id="KW-0804">Transcription</keyword>
<dbReference type="GO" id="GO:0005634">
    <property type="term" value="C:nucleus"/>
    <property type="evidence" value="ECO:0007669"/>
    <property type="project" value="UniProtKB-SubCell"/>
</dbReference>
<dbReference type="OMA" id="YKPQTPY"/>
<feature type="coiled-coil region" evidence="11">
    <location>
        <begin position="124"/>
        <end position="192"/>
    </location>
</feature>
<evidence type="ECO:0000256" key="1">
    <source>
        <dbReference type="ARBA" id="ARBA00004123"/>
    </source>
</evidence>
<evidence type="ECO:0000256" key="11">
    <source>
        <dbReference type="SAM" id="Coils"/>
    </source>
</evidence>
<keyword evidence="4 10" id="KW-0963">Cytoplasm</keyword>
<sequence length="631" mass="71115">MTARKLQVEIEKTFKKVTDGIAIFDEVYEKLNASTSPSQKEKLEGDLKTQIKKLQRLRDQIKAWASSNDIKDKKALMENRRLIEAKMEEFKAVEREMKIKAFSKEGLSAATKMDPKEKEKNDTVQWIANGVEELERQIEQMEAETEIIRVSMKKGKKDMSKISQLNALEDRIERHKWHQEKLELLMRRLENNQLTAEAINNIQDDILYYIESNQDVDFAEDFNIYDELGLDDAPISNSAELKKSSESSSPLNQSSSTDGSDETQFVSVNTPPSQSPGAQTPEPSSSVQKSKEETRPKEPVQVLRLSHSSKTPSSSPKPNAIASPHVNASPSTPTHTPSVALHMPKPELRYASAAAAAAAALRDAANHSTARSNSPSSPYTATVITSRHASTALQHNSATTAAKAEPSAVAKVSKPAEDVPVSATGTSTAAAASNGASTAAKNAPPVQVEQLPTIVQDLYKTLSGVRKQVQSSNKAEENGETSREDKSKLYELLDTSCLYVPDSVDASKPRYYIPKDPYPVPHYYPQQPLPLFDSPEIVERADPDTLFFMFYYLPGTYQQYLAGKELKRQSWRFHKKYMTWFQRHDEPKVITDEYESGTYRYFDFEGNWVQRKKSDFRFQYQYLEDEDDWSR</sequence>
<dbReference type="InterPro" id="IPR038635">
    <property type="entry name" value="CCR4-NOT_su2/3/5_C_sf"/>
</dbReference>
<evidence type="ECO:0000256" key="4">
    <source>
        <dbReference type="ARBA" id="ARBA00022490"/>
    </source>
</evidence>
<comment type="similarity">
    <text evidence="3 10">Belongs to the CNOT2/3/5 family.</text>
</comment>
<keyword evidence="6" id="KW-0597">Phosphoprotein</keyword>
<evidence type="ECO:0000313" key="15">
    <source>
        <dbReference type="EMBL" id="EEB09169.1"/>
    </source>
</evidence>
<accession>B6K6L5</accession>
<evidence type="ECO:0000256" key="12">
    <source>
        <dbReference type="SAM" id="MobiDB-lite"/>
    </source>
</evidence>
<evidence type="ECO:0000259" key="14">
    <source>
        <dbReference type="Pfam" id="PF04153"/>
    </source>
</evidence>
<evidence type="ECO:0000313" key="17">
    <source>
        <dbReference type="Proteomes" id="UP000001744"/>
    </source>
</evidence>
<organism evidence="15 17">
    <name type="scientific">Schizosaccharomyces japonicus (strain yFS275 / FY16936)</name>
    <name type="common">Fission yeast</name>
    <dbReference type="NCBI Taxonomy" id="402676"/>
    <lineage>
        <taxon>Eukaryota</taxon>
        <taxon>Fungi</taxon>
        <taxon>Dikarya</taxon>
        <taxon>Ascomycota</taxon>
        <taxon>Taphrinomycotina</taxon>
        <taxon>Schizosaccharomycetes</taxon>
        <taxon>Schizosaccharomycetales</taxon>
        <taxon>Schizosaccharomycetaceae</taxon>
        <taxon>Schizosaccharomyces</taxon>
    </lineage>
</organism>
<evidence type="ECO:0000256" key="3">
    <source>
        <dbReference type="ARBA" id="ARBA00007682"/>
    </source>
</evidence>
<dbReference type="eggNOG" id="KOG2150">
    <property type="taxonomic scope" value="Eukaryota"/>
</dbReference>
<keyword evidence="5 10" id="KW-0678">Repressor</keyword>
<keyword evidence="10" id="KW-0010">Activator</keyword>
<evidence type="ECO:0000256" key="6">
    <source>
        <dbReference type="ARBA" id="ARBA00022553"/>
    </source>
</evidence>
<dbReference type="PIRSF" id="PIRSF005290">
    <property type="entry name" value="NOT_su_3_5"/>
    <property type="match status" value="1"/>
</dbReference>
<keyword evidence="7 10" id="KW-0805">Transcription regulation</keyword>
<feature type="domain" description="NOT2/NOT3/NOT5 C-terminal" evidence="14">
    <location>
        <begin position="496"/>
        <end position="623"/>
    </location>
</feature>
<dbReference type="AlphaFoldDB" id="B6K6L5"/>
<protein>
    <recommendedName>
        <fullName evidence="10">General negative regulator of transcription subunit</fullName>
    </recommendedName>
</protein>
<evidence type="ECO:0000256" key="9">
    <source>
        <dbReference type="ARBA" id="ARBA00023242"/>
    </source>
</evidence>
<evidence type="ECO:0000313" key="16">
    <source>
        <dbReference type="JaponicusDB" id="SJAG_04350"/>
    </source>
</evidence>
<feature type="compositionally biased region" description="Low complexity" evidence="12">
    <location>
        <begin position="306"/>
        <end position="318"/>
    </location>
</feature>
<reference evidence="15 17" key="1">
    <citation type="journal article" date="2011" name="Science">
        <title>Comparative functional genomics of the fission yeasts.</title>
        <authorList>
            <person name="Rhind N."/>
            <person name="Chen Z."/>
            <person name="Yassour M."/>
            <person name="Thompson D.A."/>
            <person name="Haas B.J."/>
            <person name="Habib N."/>
            <person name="Wapinski I."/>
            <person name="Roy S."/>
            <person name="Lin M.F."/>
            <person name="Heiman D.I."/>
            <person name="Young S.K."/>
            <person name="Furuya K."/>
            <person name="Guo Y."/>
            <person name="Pidoux A."/>
            <person name="Chen H.M."/>
            <person name="Robbertse B."/>
            <person name="Goldberg J.M."/>
            <person name="Aoki K."/>
            <person name="Bayne E.H."/>
            <person name="Berlin A.M."/>
            <person name="Desjardins C.A."/>
            <person name="Dobbs E."/>
            <person name="Dukaj L."/>
            <person name="Fan L."/>
            <person name="FitzGerald M.G."/>
            <person name="French C."/>
            <person name="Gujja S."/>
            <person name="Hansen K."/>
            <person name="Keifenheim D."/>
            <person name="Levin J.Z."/>
            <person name="Mosher R.A."/>
            <person name="Mueller C.A."/>
            <person name="Pfiffner J."/>
            <person name="Priest M."/>
            <person name="Russ C."/>
            <person name="Smialowska A."/>
            <person name="Swoboda P."/>
            <person name="Sykes S.M."/>
            <person name="Vaughn M."/>
            <person name="Vengrova S."/>
            <person name="Yoder R."/>
            <person name="Zeng Q."/>
            <person name="Allshire R."/>
            <person name="Baulcombe D."/>
            <person name="Birren B.W."/>
            <person name="Brown W."/>
            <person name="Ekwall K."/>
            <person name="Kellis M."/>
            <person name="Leatherwood J."/>
            <person name="Levin H."/>
            <person name="Margalit H."/>
            <person name="Martienssen R."/>
            <person name="Nieduszynski C.A."/>
            <person name="Spatafora J.W."/>
            <person name="Friedman N."/>
            <person name="Dalgaard J.Z."/>
            <person name="Baumann P."/>
            <person name="Niki H."/>
            <person name="Regev A."/>
            <person name="Nusbaum C."/>
        </authorList>
    </citation>
    <scope>NUCLEOTIDE SEQUENCE [LARGE SCALE GENOMIC DNA]</scope>
    <source>
        <strain evidence="17">yFS275 / FY16936</strain>
    </source>
</reference>
<dbReference type="HOGENOM" id="CLU_013819_3_0_1"/>
<feature type="compositionally biased region" description="Polar residues" evidence="12">
    <location>
        <begin position="326"/>
        <end position="337"/>
    </location>
</feature>
<feature type="domain" description="CCR4-Not complex component Not N-terminal" evidence="13">
    <location>
        <begin position="3"/>
        <end position="231"/>
    </location>
</feature>
<evidence type="ECO:0000256" key="10">
    <source>
        <dbReference type="PIRNR" id="PIRNR005290"/>
    </source>
</evidence>
<dbReference type="GO" id="GO:0030015">
    <property type="term" value="C:CCR4-NOT core complex"/>
    <property type="evidence" value="ECO:0000318"/>
    <property type="project" value="GO_Central"/>
</dbReference>
<dbReference type="RefSeq" id="XP_002175462.1">
    <property type="nucleotide sequence ID" value="XM_002175426.2"/>
</dbReference>
<dbReference type="VEuPathDB" id="FungiDB:SJAG_04350"/>
<evidence type="ECO:0000259" key="13">
    <source>
        <dbReference type="Pfam" id="PF04065"/>
    </source>
</evidence>
<dbReference type="STRING" id="402676.B6K6L5"/>
<name>B6K6L5_SCHJY</name>
<dbReference type="FunFam" id="2.30.30.1020:FF:000006">
    <property type="entry name" value="CCR4-NOT transcription complex, subunit 3"/>
    <property type="match status" value="1"/>
</dbReference>
<dbReference type="GO" id="GO:0000289">
    <property type="term" value="P:nuclear-transcribed mRNA poly(A) tail shortening"/>
    <property type="evidence" value="ECO:0000318"/>
    <property type="project" value="GO_Central"/>
</dbReference>
<dbReference type="GO" id="GO:0000932">
    <property type="term" value="C:P-body"/>
    <property type="evidence" value="ECO:0000318"/>
    <property type="project" value="GO_Central"/>
</dbReference>
<feature type="compositionally biased region" description="Basic and acidic residues" evidence="12">
    <location>
        <begin position="474"/>
        <end position="486"/>
    </location>
</feature>
<dbReference type="PANTHER" id="PTHR23326">
    <property type="entry name" value="CCR4 NOT-RELATED"/>
    <property type="match status" value="1"/>
</dbReference>
<keyword evidence="17" id="KW-1185">Reference proteome</keyword>
<dbReference type="InterPro" id="IPR040168">
    <property type="entry name" value="Not2/3/5"/>
</dbReference>
<dbReference type="InterPro" id="IPR012270">
    <property type="entry name" value="CCR4-NOT_su3/5"/>
</dbReference>
<dbReference type="Pfam" id="PF04065">
    <property type="entry name" value="Not3"/>
    <property type="match status" value="1"/>
</dbReference>
<evidence type="ECO:0000256" key="8">
    <source>
        <dbReference type="ARBA" id="ARBA00023163"/>
    </source>
</evidence>
<dbReference type="GO" id="GO:0006355">
    <property type="term" value="P:regulation of DNA-templated transcription"/>
    <property type="evidence" value="ECO:0007669"/>
    <property type="project" value="InterPro"/>
</dbReference>
<evidence type="ECO:0000256" key="2">
    <source>
        <dbReference type="ARBA" id="ARBA00004496"/>
    </source>
</evidence>
<feature type="region of interest" description="Disordered" evidence="12">
    <location>
        <begin position="239"/>
        <end position="340"/>
    </location>
</feature>
<comment type="subcellular location">
    <subcellularLocation>
        <location evidence="2 10">Cytoplasm</location>
    </subcellularLocation>
    <subcellularLocation>
        <location evidence="1 10">Nucleus</location>
    </subcellularLocation>
</comment>
<gene>
    <name evidence="16" type="primary">not3</name>
    <name evidence="15" type="ORF">SJAG_04350</name>
</gene>
<feature type="compositionally biased region" description="Low complexity" evidence="12">
    <location>
        <begin position="246"/>
        <end position="256"/>
    </location>
</feature>
<dbReference type="OrthoDB" id="293823at2759"/>
<dbReference type="GeneID" id="7050904"/>
<feature type="coiled-coil region" evidence="11">
    <location>
        <begin position="40"/>
        <end position="93"/>
    </location>
</feature>
<dbReference type="Gene3D" id="2.30.30.1020">
    <property type="entry name" value="CCR4-NOT complex subunit 2/3/5, C-terminal domain"/>
    <property type="match status" value="1"/>
</dbReference>
<comment type="function">
    <text evidence="10">Acts as component of the CCR4-NOT core complex, which in the nucleus seems to be a general transcription factor, and in the cytoplasm the major mRNA deadenylase involved in mRNA turnover. The NOT protein subcomplex negatively regulates the basal and activated transcription of many genes. Preferentially affects TC-type TATA element-dependent transcription. Could directly or indirectly inhibit component(s) of the general transcription machinery.</text>
</comment>
<dbReference type="Pfam" id="PF04153">
    <property type="entry name" value="NOT2_3_5_C"/>
    <property type="match status" value="1"/>
</dbReference>
<feature type="region of interest" description="Disordered" evidence="12">
    <location>
        <begin position="392"/>
        <end position="425"/>
    </location>
</feature>
<dbReference type="InterPro" id="IPR007282">
    <property type="entry name" value="NOT2/3/5_C"/>
</dbReference>
<feature type="compositionally biased region" description="Basic and acidic residues" evidence="12">
    <location>
        <begin position="289"/>
        <end position="298"/>
    </location>
</feature>
<keyword evidence="11" id="KW-0175">Coiled coil</keyword>
<evidence type="ECO:0000256" key="7">
    <source>
        <dbReference type="ARBA" id="ARBA00023015"/>
    </source>
</evidence>
<dbReference type="JaponicusDB" id="SJAG_04350">
    <property type="gene designation" value="not3"/>
</dbReference>
<dbReference type="Proteomes" id="UP000001744">
    <property type="component" value="Unassembled WGS sequence"/>
</dbReference>
<dbReference type="EMBL" id="KE651167">
    <property type="protein sequence ID" value="EEB09169.1"/>
    <property type="molecule type" value="Genomic_DNA"/>
</dbReference>
<keyword evidence="9 10" id="KW-0539">Nucleus</keyword>
<dbReference type="InterPro" id="IPR007207">
    <property type="entry name" value="Not_N"/>
</dbReference>
<evidence type="ECO:0000256" key="5">
    <source>
        <dbReference type="ARBA" id="ARBA00022491"/>
    </source>
</evidence>
<proteinExistence type="inferred from homology"/>
<feature type="region of interest" description="Disordered" evidence="12">
    <location>
        <begin position="465"/>
        <end position="486"/>
    </location>
</feature>